<feature type="domain" description="Helicase ATP-binding" evidence="2">
    <location>
        <begin position="858"/>
        <end position="1135"/>
    </location>
</feature>
<evidence type="ECO:0000313" key="3">
    <source>
        <dbReference type="EMBL" id="MFC5505511.1"/>
    </source>
</evidence>
<protein>
    <submittedName>
        <fullName evidence="3">N-6 DNA methylase</fullName>
    </submittedName>
</protein>
<dbReference type="Pfam" id="PF02384">
    <property type="entry name" value="N6_Mtase"/>
    <property type="match status" value="1"/>
</dbReference>
<organism evidence="3 4">
    <name type="scientific">Bosea massiliensis</name>
    <dbReference type="NCBI Taxonomy" id="151419"/>
    <lineage>
        <taxon>Bacteria</taxon>
        <taxon>Pseudomonadati</taxon>
        <taxon>Pseudomonadota</taxon>
        <taxon>Alphaproteobacteria</taxon>
        <taxon>Hyphomicrobiales</taxon>
        <taxon>Boseaceae</taxon>
        <taxon>Bosea</taxon>
    </lineage>
</organism>
<proteinExistence type="inferred from homology"/>
<dbReference type="InterPro" id="IPR052933">
    <property type="entry name" value="DNA_Protect_Modify"/>
</dbReference>
<dbReference type="InterPro" id="IPR027417">
    <property type="entry name" value="P-loop_NTPase"/>
</dbReference>
<reference evidence="4" key="1">
    <citation type="journal article" date="2019" name="Int. J. Syst. Evol. Microbiol.">
        <title>The Global Catalogue of Microorganisms (GCM) 10K type strain sequencing project: providing services to taxonomists for standard genome sequencing and annotation.</title>
        <authorList>
            <consortium name="The Broad Institute Genomics Platform"/>
            <consortium name="The Broad Institute Genome Sequencing Center for Infectious Disease"/>
            <person name="Wu L."/>
            <person name="Ma J."/>
        </authorList>
    </citation>
    <scope>NUCLEOTIDE SEQUENCE [LARGE SCALE GENOMIC DNA]</scope>
    <source>
        <strain evidence="4">CCUG 43117</strain>
    </source>
</reference>
<gene>
    <name evidence="3" type="ORF">ACFPN9_09600</name>
</gene>
<evidence type="ECO:0000313" key="4">
    <source>
        <dbReference type="Proteomes" id="UP001596060"/>
    </source>
</evidence>
<dbReference type="GO" id="GO:0008168">
    <property type="term" value="F:methyltransferase activity"/>
    <property type="evidence" value="ECO:0007669"/>
    <property type="project" value="UniProtKB-KW"/>
</dbReference>
<dbReference type="Gene3D" id="3.40.50.300">
    <property type="entry name" value="P-loop containing nucleotide triphosphate hydrolases"/>
    <property type="match status" value="2"/>
</dbReference>
<dbReference type="SMART" id="SM00487">
    <property type="entry name" value="DEXDc"/>
    <property type="match status" value="1"/>
</dbReference>
<accession>A0ABW0NZU7</accession>
<dbReference type="PANTHER" id="PTHR41313:SF1">
    <property type="entry name" value="DNA METHYLASE ADENINE-SPECIFIC DOMAIN-CONTAINING PROTEIN"/>
    <property type="match status" value="1"/>
</dbReference>
<dbReference type="RefSeq" id="WP_377816705.1">
    <property type="nucleotide sequence ID" value="NZ_JBHSLU010000017.1"/>
</dbReference>
<dbReference type="InterPro" id="IPR003356">
    <property type="entry name" value="DNA_methylase_A-5"/>
</dbReference>
<dbReference type="CDD" id="cd02440">
    <property type="entry name" value="AdoMet_MTases"/>
    <property type="match status" value="1"/>
</dbReference>
<comment type="caution">
    <text evidence="3">The sequence shown here is derived from an EMBL/GenBank/DDBJ whole genome shotgun (WGS) entry which is preliminary data.</text>
</comment>
<keyword evidence="3" id="KW-0808">Transferase</keyword>
<dbReference type="InterPro" id="IPR014001">
    <property type="entry name" value="Helicase_ATP-bd"/>
</dbReference>
<evidence type="ECO:0000256" key="1">
    <source>
        <dbReference type="ARBA" id="ARBA00006594"/>
    </source>
</evidence>
<dbReference type="PRINTS" id="PR00507">
    <property type="entry name" value="N12N6MTFRASE"/>
</dbReference>
<keyword evidence="4" id="KW-1185">Reference proteome</keyword>
<evidence type="ECO:0000259" key="2">
    <source>
        <dbReference type="SMART" id="SM00487"/>
    </source>
</evidence>
<keyword evidence="3" id="KW-0489">Methyltransferase</keyword>
<dbReference type="GO" id="GO:0032259">
    <property type="term" value="P:methylation"/>
    <property type="evidence" value="ECO:0007669"/>
    <property type="project" value="UniProtKB-KW"/>
</dbReference>
<dbReference type="Proteomes" id="UP001596060">
    <property type="component" value="Unassembled WGS sequence"/>
</dbReference>
<dbReference type="SUPFAM" id="SSF53335">
    <property type="entry name" value="S-adenosyl-L-methionine-dependent methyltransferases"/>
    <property type="match status" value="1"/>
</dbReference>
<dbReference type="Gene3D" id="3.40.50.150">
    <property type="entry name" value="Vaccinia Virus protein VP39"/>
    <property type="match status" value="1"/>
</dbReference>
<dbReference type="InterPro" id="IPR029063">
    <property type="entry name" value="SAM-dependent_MTases_sf"/>
</dbReference>
<name>A0ABW0NZU7_9HYPH</name>
<comment type="similarity">
    <text evidence="1">Belongs to the N(4)/N(6)-methyltransferase family.</text>
</comment>
<dbReference type="SUPFAM" id="SSF52540">
    <property type="entry name" value="P-loop containing nucleoside triphosphate hydrolases"/>
    <property type="match status" value="2"/>
</dbReference>
<dbReference type="EMBL" id="JBHSLU010000017">
    <property type="protein sequence ID" value="MFC5505511.1"/>
    <property type="molecule type" value="Genomic_DNA"/>
</dbReference>
<dbReference type="PANTHER" id="PTHR41313">
    <property type="entry name" value="ADENINE-SPECIFIC METHYLTRANSFERASE"/>
    <property type="match status" value="1"/>
</dbReference>
<sequence length="1716" mass="191429">MYLENSGLPDASFAAVAATGAQFDMFAAQSSNQRNDTDVGSTPAADVPAVAIVQQSLSTQRNFYSTAARALAPTWQGRAVANIEAIMLADQIISEGREATRDEQAKLALFTGFGASELANKCFRDPRNNEFRQGWENIGASLESLVSKEDHSSLARSTQYAHYTPESLVHAIWIAVTRMGFKGGNVLEPGMGTGLFLTHMPKRFQDQTRLTGVEADPVTGRIAKLLHPDADVRIEDFGLTRIPDDYSLAIGNPPFSARVVRSDAAYRRMGLLLHDFFIVKAIDHLRPGGIAAFITSQGTMDKRNSRVRHQIAQTADLVGAIRLPEGTFKDTAGTEVGVDILFFRRRFEGEDSNGVEWVEARGASTPGHEEISINEYFLDHPDMVLGVHTVGRGIYGPKLTYVCKPDRNRPLGAALKAAILSLPEDICDCDSSVSPLTAPTGTEIESNDNARLREGSYFVSDADVLMQVIDGRAHVVPVKQARGDAGIFQKHAKLIRALIPIRDAVRSILSLQERFESSVEEQINLNELYDDFVEKHGFINHTDIHVQVDEVTGERKELHRQPNLAPFRDDPDCWLVASIEEYDLEAQTARKGLVFDKTVIAREIEPEIHTAADALARCLHEFGKVDVAYIAGLLNKSEAETLAELDTALYLDPETAAWQTQDEYLSGNVRQKLLDAISAAANDQNYARNVEALEQVQPTDIPPSDITARLGAPWIPASVVEKFAEEVIEVATKVRHVPKAASWTIDEYKFKYTTAVNAKWGTMRYDAGKVLLDALNSRIPSIYDETVDANGRTVRELNAKETEAAKEKLQAMKQSFEDWVWRDSTRADQLARLYNDGYNNLVNRRFDGSHLKLPGAVSTFAFYQHQKNAIWRLISAGSTYVAHAVGAGKTATIAAAIMEQRRLGLITKAVLTVPGHCLAQCAREFLALYPLAKILVADEQNFAREKRRRFLARAATGDWDCIIITHSAFKFIPLPVDFETEMMERMIEEYEAIIKSLDSDDRLTRKKLERMKETFKGRLENLKARKDDFLTMSEIGIDQIFVDEAQEFRKLSFTTNMNSLKGVDPNGSQMAWDLYCKAEFVRHVRRQMSGEKRVHVDRALNLASGTPITNTLGEMFTVQRFMDEGALMERNLSEFDSWASAFGNTRTELELQPSGKYKPVTRFSEFVNVPELIAMFRGFADVVSAEDLRNYVKRPSILTGKRQIITAPPSAEFKIYQKELEARIKAIENRKGSPKKGDDILLSVITDGRHAAIDLRFVLPDAGNDNDNKLNKLIANAFRIYQESSDTIYLQPDGTPYDRPGGTQMIFSDLGTLSVEKTRGFSAYRWIKDSLIGLGVPSDEIAIVHDYKGSQAKNRLFADMRAGKVRITLGSTKKMGTGVNAQNRLIALHHLDVPWLPSDIEQREGRIDRQGNQNPWIGIYAYATEQSVDATQWQGNERKAKFITAALSGDRSIRRLEDVGEDAVNQFAMAKAIASGDPRLMQKAGLESEIGRMQRLRDAHYNEQHTIRSKIRSYEREIAHAERMVADLASDINDRGAMTSAFQITVGTDTFFDKKEAGKALKDAMGDFDKRAPFSQDGIKNRKIGEIRGFEIQYSTRYFLENIYSELEIVTPNLRHEIRGRSNTAGGVICNMLEEKLSEFESSMVRHQKLVEFDQDQIAQLVPRLGADYPFEAELAAKRAELEAIDADLARDKEAEEAAAIAAAAAEEADPQALAA</sequence>